<evidence type="ECO:0000313" key="5">
    <source>
        <dbReference type="EMBL" id="MTH69659.1"/>
    </source>
</evidence>
<dbReference type="Gene3D" id="1.10.10.60">
    <property type="entry name" value="Homeodomain-like"/>
    <property type="match status" value="1"/>
</dbReference>
<evidence type="ECO:0000256" key="3">
    <source>
        <dbReference type="ARBA" id="ARBA00023163"/>
    </source>
</evidence>
<evidence type="ECO:0000256" key="2">
    <source>
        <dbReference type="ARBA" id="ARBA00023125"/>
    </source>
</evidence>
<proteinExistence type="predicted"/>
<dbReference type="Proteomes" id="UP000433071">
    <property type="component" value="Unassembled WGS sequence"/>
</dbReference>
<keyword evidence="2" id="KW-0238">DNA-binding</keyword>
<comment type="caution">
    <text evidence="5">The sequence shown here is derived from an EMBL/GenBank/DDBJ whole genome shotgun (WGS) entry which is preliminary data.</text>
</comment>
<evidence type="ECO:0000313" key="6">
    <source>
        <dbReference type="Proteomes" id="UP000433071"/>
    </source>
</evidence>
<dbReference type="Pfam" id="PF14525">
    <property type="entry name" value="AraC_binding_2"/>
    <property type="match status" value="1"/>
</dbReference>
<dbReference type="SUPFAM" id="SSF51215">
    <property type="entry name" value="Regulatory protein AraC"/>
    <property type="match status" value="1"/>
</dbReference>
<dbReference type="InterPro" id="IPR018060">
    <property type="entry name" value="HTH_AraC"/>
</dbReference>
<dbReference type="AlphaFoldDB" id="A0A6I3M842"/>
<sequence length="333" mass="35911">MPHGSSPSPALASDAPAADATAIDTSALPLDFAEFSALASQSFVPLRVRSDDPDAFRGDIRASVGDDIQLSVVTATGHEIHRTPELVARSEHRSFKLGLQLSGTGLLIQDSREAVLRPGDLTIYDTDSPYTLVFEEAFSTLVLMVPHRMLELPTDAVQGMTAARIAGDQGLGRVVARFLAELAGDLDQLGGPVGGRLARNAVDLVATLYARELDVARDADRPHRAMLRGIQAWLEDRLGDPDLTPATIAAAHFISTRHLHAIFHEEGLTVSSWIRSRRLDRCRRELGDPLAAHRPVAQVAGRWGFADAAHFSRAFRAEFGEPPSAVRARATAA</sequence>
<feature type="domain" description="HTH araC/xylS-type" evidence="4">
    <location>
        <begin position="228"/>
        <end position="329"/>
    </location>
</feature>
<dbReference type="GO" id="GO:0003700">
    <property type="term" value="F:DNA-binding transcription factor activity"/>
    <property type="evidence" value="ECO:0007669"/>
    <property type="project" value="InterPro"/>
</dbReference>
<dbReference type="InterPro" id="IPR037923">
    <property type="entry name" value="HTH-like"/>
</dbReference>
<dbReference type="PANTHER" id="PTHR46796:SF6">
    <property type="entry name" value="ARAC SUBFAMILY"/>
    <property type="match status" value="1"/>
</dbReference>
<evidence type="ECO:0000256" key="1">
    <source>
        <dbReference type="ARBA" id="ARBA00023015"/>
    </source>
</evidence>
<evidence type="ECO:0000259" key="4">
    <source>
        <dbReference type="PROSITE" id="PS01124"/>
    </source>
</evidence>
<name>A0A6I3M842_9MICO</name>
<dbReference type="InterPro" id="IPR020449">
    <property type="entry name" value="Tscrpt_reg_AraC-type_HTH"/>
</dbReference>
<dbReference type="EMBL" id="WMLB01000033">
    <property type="protein sequence ID" value="MTH69659.1"/>
    <property type="molecule type" value="Genomic_DNA"/>
</dbReference>
<dbReference type="PRINTS" id="PR00032">
    <property type="entry name" value="HTHARAC"/>
</dbReference>
<accession>A0A6I3M842</accession>
<dbReference type="SMART" id="SM00342">
    <property type="entry name" value="HTH_ARAC"/>
    <property type="match status" value="1"/>
</dbReference>
<keyword evidence="1" id="KW-0805">Transcription regulation</keyword>
<reference evidence="5 6" key="1">
    <citation type="submission" date="2019-11" db="EMBL/GenBank/DDBJ databases">
        <title>Agromyces kandeliae sp. nov., isolated from mangrove soil.</title>
        <authorList>
            <person name="Wang R."/>
        </authorList>
    </citation>
    <scope>NUCLEOTIDE SEQUENCE [LARGE SCALE GENOMIC DNA]</scope>
    <source>
        <strain evidence="5 6">JCM 11433</strain>
    </source>
</reference>
<gene>
    <name evidence="5" type="ORF">GJ743_14915</name>
</gene>
<organism evidence="5 6">
    <name type="scientific">Agromyces bracchium</name>
    <dbReference type="NCBI Taxonomy" id="88376"/>
    <lineage>
        <taxon>Bacteria</taxon>
        <taxon>Bacillati</taxon>
        <taxon>Actinomycetota</taxon>
        <taxon>Actinomycetes</taxon>
        <taxon>Micrococcales</taxon>
        <taxon>Microbacteriaceae</taxon>
        <taxon>Agromyces</taxon>
    </lineage>
</organism>
<dbReference type="PANTHER" id="PTHR46796">
    <property type="entry name" value="HTH-TYPE TRANSCRIPTIONAL ACTIVATOR RHAS-RELATED"/>
    <property type="match status" value="1"/>
</dbReference>
<protein>
    <submittedName>
        <fullName evidence="5">Helix-turn-helix domain-containing protein</fullName>
    </submittedName>
</protein>
<dbReference type="GO" id="GO:0043565">
    <property type="term" value="F:sequence-specific DNA binding"/>
    <property type="evidence" value="ECO:0007669"/>
    <property type="project" value="InterPro"/>
</dbReference>
<dbReference type="InterPro" id="IPR009057">
    <property type="entry name" value="Homeodomain-like_sf"/>
</dbReference>
<dbReference type="RefSeq" id="WP_328289234.1">
    <property type="nucleotide sequence ID" value="NZ_JBHMAT010000001.1"/>
</dbReference>
<dbReference type="Pfam" id="PF12833">
    <property type="entry name" value="HTH_18"/>
    <property type="match status" value="1"/>
</dbReference>
<keyword evidence="6" id="KW-1185">Reference proteome</keyword>
<dbReference type="SUPFAM" id="SSF46689">
    <property type="entry name" value="Homeodomain-like"/>
    <property type="match status" value="1"/>
</dbReference>
<keyword evidence="3" id="KW-0804">Transcription</keyword>
<dbReference type="InterPro" id="IPR035418">
    <property type="entry name" value="AraC-bd_2"/>
</dbReference>
<dbReference type="InterPro" id="IPR050204">
    <property type="entry name" value="AraC_XylS_family_regulators"/>
</dbReference>
<dbReference type="PROSITE" id="PS01124">
    <property type="entry name" value="HTH_ARAC_FAMILY_2"/>
    <property type="match status" value="1"/>
</dbReference>